<comment type="caution">
    <text evidence="2">The sequence shown here is derived from an EMBL/GenBank/DDBJ whole genome shotgun (WGS) entry which is preliminary data.</text>
</comment>
<proteinExistence type="predicted"/>
<reference evidence="2" key="1">
    <citation type="journal article" date="2023" name="Mol. Biol. Evol.">
        <title>Third-Generation Sequencing Reveals the Adaptive Role of the Epigenome in Three Deep-Sea Polychaetes.</title>
        <authorList>
            <person name="Perez M."/>
            <person name="Aroh O."/>
            <person name="Sun Y."/>
            <person name="Lan Y."/>
            <person name="Juniper S.K."/>
            <person name="Young C.R."/>
            <person name="Angers B."/>
            <person name="Qian P.Y."/>
        </authorList>
    </citation>
    <scope>NUCLEOTIDE SEQUENCE</scope>
    <source>
        <strain evidence="2">R07B-5</strain>
    </source>
</reference>
<feature type="compositionally biased region" description="Basic and acidic residues" evidence="1">
    <location>
        <begin position="100"/>
        <end position="120"/>
    </location>
</feature>
<evidence type="ECO:0000313" key="3">
    <source>
        <dbReference type="Proteomes" id="UP001209878"/>
    </source>
</evidence>
<evidence type="ECO:0000313" key="2">
    <source>
        <dbReference type="EMBL" id="KAK2138491.1"/>
    </source>
</evidence>
<evidence type="ECO:0000256" key="1">
    <source>
        <dbReference type="SAM" id="MobiDB-lite"/>
    </source>
</evidence>
<protein>
    <submittedName>
        <fullName evidence="2">Uncharacterized protein</fullName>
    </submittedName>
</protein>
<feature type="region of interest" description="Disordered" evidence="1">
    <location>
        <begin position="52"/>
        <end position="161"/>
    </location>
</feature>
<dbReference type="AlphaFoldDB" id="A0AAD9MNW6"/>
<organism evidence="2 3">
    <name type="scientific">Ridgeia piscesae</name>
    <name type="common">Tubeworm</name>
    <dbReference type="NCBI Taxonomy" id="27915"/>
    <lineage>
        <taxon>Eukaryota</taxon>
        <taxon>Metazoa</taxon>
        <taxon>Spiralia</taxon>
        <taxon>Lophotrochozoa</taxon>
        <taxon>Annelida</taxon>
        <taxon>Polychaeta</taxon>
        <taxon>Sedentaria</taxon>
        <taxon>Canalipalpata</taxon>
        <taxon>Sabellida</taxon>
        <taxon>Siboglinidae</taxon>
        <taxon>Ridgeia</taxon>
    </lineage>
</organism>
<dbReference type="EMBL" id="JAODUO010007633">
    <property type="protein sequence ID" value="KAK2138491.1"/>
    <property type="molecule type" value="Genomic_DNA"/>
</dbReference>
<gene>
    <name evidence="2" type="ORF">NP493_7646g00001</name>
</gene>
<dbReference type="Proteomes" id="UP001209878">
    <property type="component" value="Unassembled WGS sequence"/>
</dbReference>
<accession>A0AAD9MNW6</accession>
<name>A0AAD9MNW6_RIDPI</name>
<keyword evidence="3" id="KW-1185">Reference proteome</keyword>
<sequence length="511" mass="56145">MLEEIINLLREQPVLPNVVNTATNRPCASGGSVSTWAVDGTGRTIFPPVGFPTRGSEHLPGSPCQWTYAGGPDPGGEPETYLRAEAEDQAGSLQPNPEVDPVRPRSPNDREILEPDENPRRHTVRLVSPGARRNPHPNSGRSRTDQSETAAGRFRSRSPVLPSCKPPICVPTCAPTGVTRIIWSPPLSGDGSRTNRPQLREILGALNPEFTFACSTTRGHVSRHATTSPLAKPVFDRRRIGAESSETFDWPFGPGKIQAIDGHHFTQCEVYPRRTPAAAAGSARQSDTDNNNLFLPFSCSGDNNTTHIAYGDRLEYSYSDDDDTWSSVDGQYTDQTPQPVAVQPEEQCNTMSHSERVILARTFLCDELPATDSLVPRTVPCLSALAQADYNIPVVLQPGFPFSEAMINHFQKIQQELQTTPGGKSHRFVSVPRSREATYSPLESSSTGFLFSRDSPVGDKSFTEISRSQVEGTRLGSEQNYFRDLTAMTRRRLCISSFQHWSGAALNRSVQ</sequence>